<evidence type="ECO:0000313" key="2">
    <source>
        <dbReference type="Proteomes" id="UP000265703"/>
    </source>
</evidence>
<gene>
    <name evidence="1" type="ORF">C1645_812107</name>
</gene>
<protein>
    <submittedName>
        <fullName evidence="1">Uncharacterized protein</fullName>
    </submittedName>
</protein>
<dbReference type="AlphaFoldDB" id="A0A397TPT8"/>
<keyword evidence="2" id="KW-1185">Reference proteome</keyword>
<evidence type="ECO:0000313" key="1">
    <source>
        <dbReference type="EMBL" id="RIA98936.1"/>
    </source>
</evidence>
<comment type="caution">
    <text evidence="1">The sequence shown here is derived from an EMBL/GenBank/DDBJ whole genome shotgun (WGS) entry which is preliminary data.</text>
</comment>
<name>A0A397TPT8_9GLOM</name>
<sequence length="217" mass="25609">MDIRLLEHQIFYSSEAKTRLKTICELNMSKYTEILIFMKKFNKKGEYSHSFLPKLLPELHKLKTLKIHGDRSGQLKKIPIYRDLEKLNIDFVNINTINCIIENSGGYLKEILLRFTFYDNFIDDSLILIRKIYEKCPFIDSLSLLLLLSEEHIIEFENLLKVCQNLKSILFFIINNMIGKKVEELLKTFLEEWRGRPTLSILTYNSAYGETQLCKSQ</sequence>
<organism evidence="1 2">
    <name type="scientific">Glomus cerebriforme</name>
    <dbReference type="NCBI Taxonomy" id="658196"/>
    <lineage>
        <taxon>Eukaryota</taxon>
        <taxon>Fungi</taxon>
        <taxon>Fungi incertae sedis</taxon>
        <taxon>Mucoromycota</taxon>
        <taxon>Glomeromycotina</taxon>
        <taxon>Glomeromycetes</taxon>
        <taxon>Glomerales</taxon>
        <taxon>Glomeraceae</taxon>
        <taxon>Glomus</taxon>
    </lineage>
</organism>
<dbReference type="EMBL" id="QKYT01000009">
    <property type="protein sequence ID" value="RIA98936.1"/>
    <property type="molecule type" value="Genomic_DNA"/>
</dbReference>
<reference evidence="1 2" key="1">
    <citation type="submission" date="2018-06" db="EMBL/GenBank/DDBJ databases">
        <title>Comparative genomics reveals the genomic features of Rhizophagus irregularis, R. cerebriforme, R. diaphanum and Gigaspora rosea, and their symbiotic lifestyle signature.</title>
        <authorList>
            <person name="Morin E."/>
            <person name="San Clemente H."/>
            <person name="Chen E.C.H."/>
            <person name="De La Providencia I."/>
            <person name="Hainaut M."/>
            <person name="Kuo A."/>
            <person name="Kohler A."/>
            <person name="Murat C."/>
            <person name="Tang N."/>
            <person name="Roy S."/>
            <person name="Loubradou J."/>
            <person name="Henrissat B."/>
            <person name="Grigoriev I.V."/>
            <person name="Corradi N."/>
            <person name="Roux C."/>
            <person name="Martin F.M."/>
        </authorList>
    </citation>
    <scope>NUCLEOTIDE SEQUENCE [LARGE SCALE GENOMIC DNA]</scope>
    <source>
        <strain evidence="1 2">DAOM 227022</strain>
    </source>
</reference>
<accession>A0A397TPT8</accession>
<dbReference type="Proteomes" id="UP000265703">
    <property type="component" value="Unassembled WGS sequence"/>
</dbReference>
<dbReference type="SUPFAM" id="SSF52047">
    <property type="entry name" value="RNI-like"/>
    <property type="match status" value="1"/>
</dbReference>
<proteinExistence type="predicted"/>